<sequence length="211" mass="22843">MGRVFAGPAAVISALALMSPALALEPSFDCTRAESDAEKAVCSDDTLASMDLELSRLFQRAAEGPNMDPERHRMLQAEQRGWIKGRDACWKSDLGIPFCTASEYAFRIAEIRQGYADARAENGASLGPYAYVCEGMDVPVSAVFVNTLAPMVVLRWGENAIVLPSVETGSGAKYASDLWYGGEALFWTSRDEATFMPPGQPETTCIQDDIG</sequence>
<evidence type="ECO:0000256" key="5">
    <source>
        <dbReference type="SAM" id="SignalP"/>
    </source>
</evidence>
<evidence type="ECO:0000313" key="8">
    <source>
        <dbReference type="EMBL" id="SDE61182.1"/>
    </source>
</evidence>
<dbReference type="InterPro" id="IPR036328">
    <property type="entry name" value="MliC_sf"/>
</dbReference>
<proteinExistence type="predicted"/>
<dbReference type="SUPFAM" id="SSF141488">
    <property type="entry name" value="YdhA-like"/>
    <property type="match status" value="1"/>
</dbReference>
<dbReference type="Pfam" id="PF07007">
    <property type="entry name" value="LprI"/>
    <property type="match status" value="1"/>
</dbReference>
<feature type="domain" description="Lysozyme inhibitor LprI-like N-terminal" evidence="6">
    <location>
        <begin position="30"/>
        <end position="89"/>
    </location>
</feature>
<evidence type="ECO:0000256" key="1">
    <source>
        <dbReference type="ARBA" id="ARBA00022729"/>
    </source>
</evidence>
<dbReference type="PANTHER" id="PTHR37549:SF1">
    <property type="entry name" value="LIPOPROTEIN LPRI"/>
    <property type="match status" value="1"/>
</dbReference>
<feature type="chain" id="PRO_5011712462" evidence="5">
    <location>
        <begin position="24"/>
        <end position="211"/>
    </location>
</feature>
<evidence type="ECO:0000259" key="6">
    <source>
        <dbReference type="Pfam" id="PF07007"/>
    </source>
</evidence>
<reference evidence="9" key="1">
    <citation type="submission" date="2016-10" db="EMBL/GenBank/DDBJ databases">
        <authorList>
            <person name="Varghese N."/>
            <person name="Submissions S."/>
        </authorList>
    </citation>
    <scope>NUCLEOTIDE SEQUENCE [LARGE SCALE GENOMIC DNA]</scope>
    <source>
        <strain evidence="9">DSM 10146</strain>
    </source>
</reference>
<name>A0A1G7EBZ6_9RHOB</name>
<evidence type="ECO:0000256" key="4">
    <source>
        <dbReference type="ARBA" id="ARBA00023288"/>
    </source>
</evidence>
<evidence type="ECO:0000256" key="3">
    <source>
        <dbReference type="ARBA" id="ARBA00023139"/>
    </source>
</evidence>
<dbReference type="Gene3D" id="1.20.1270.180">
    <property type="match status" value="1"/>
</dbReference>
<dbReference type="Gene3D" id="2.40.128.200">
    <property type="match status" value="1"/>
</dbReference>
<gene>
    <name evidence="8" type="ORF">SAMN04488105_105266</name>
</gene>
<keyword evidence="9" id="KW-1185">Reference proteome</keyword>
<keyword evidence="4" id="KW-0449">Lipoprotein</keyword>
<dbReference type="AlphaFoldDB" id="A0A1G7EBZ6"/>
<dbReference type="Proteomes" id="UP000198994">
    <property type="component" value="Unassembled WGS sequence"/>
</dbReference>
<dbReference type="EMBL" id="FNAV01000005">
    <property type="protein sequence ID" value="SDE61182.1"/>
    <property type="molecule type" value="Genomic_DNA"/>
</dbReference>
<dbReference type="STRING" id="282683.SAMN04488105_105266"/>
<evidence type="ECO:0000313" key="9">
    <source>
        <dbReference type="Proteomes" id="UP000198994"/>
    </source>
</evidence>
<dbReference type="PANTHER" id="PTHR37549">
    <property type="entry name" value="LIPOPROTEIN LPRI"/>
    <property type="match status" value="1"/>
</dbReference>
<feature type="domain" description="C-type lysozyme inhibitor" evidence="7">
    <location>
        <begin position="131"/>
        <end position="196"/>
    </location>
</feature>
<keyword evidence="2" id="KW-0472">Membrane</keyword>
<dbReference type="OrthoDB" id="5565855at2"/>
<evidence type="ECO:0000259" key="7">
    <source>
        <dbReference type="Pfam" id="PF09864"/>
    </source>
</evidence>
<dbReference type="RefSeq" id="WP_089958289.1">
    <property type="nucleotide sequence ID" value="NZ_FNAV01000005.1"/>
</dbReference>
<dbReference type="InterPro" id="IPR052755">
    <property type="entry name" value="Lysozyme_Inhibitor_LprI"/>
</dbReference>
<feature type="signal peptide" evidence="5">
    <location>
        <begin position="1"/>
        <end position="23"/>
    </location>
</feature>
<keyword evidence="3" id="KW-0564">Palmitate</keyword>
<dbReference type="InterPro" id="IPR009739">
    <property type="entry name" value="LprI-like_N"/>
</dbReference>
<dbReference type="Pfam" id="PF09864">
    <property type="entry name" value="MliC"/>
    <property type="match status" value="1"/>
</dbReference>
<organism evidence="8 9">
    <name type="scientific">Salipiger thiooxidans</name>
    <dbReference type="NCBI Taxonomy" id="282683"/>
    <lineage>
        <taxon>Bacteria</taxon>
        <taxon>Pseudomonadati</taxon>
        <taxon>Pseudomonadota</taxon>
        <taxon>Alphaproteobacteria</taxon>
        <taxon>Rhodobacterales</taxon>
        <taxon>Roseobacteraceae</taxon>
        <taxon>Salipiger</taxon>
    </lineage>
</organism>
<keyword evidence="1 5" id="KW-0732">Signal</keyword>
<accession>A0A1G7EBZ6</accession>
<evidence type="ECO:0000256" key="2">
    <source>
        <dbReference type="ARBA" id="ARBA00023136"/>
    </source>
</evidence>
<protein>
    <submittedName>
        <fullName evidence="8">Uncharacterized protein YPO0702</fullName>
    </submittedName>
</protein>
<dbReference type="GO" id="GO:0005576">
    <property type="term" value="C:extracellular region"/>
    <property type="evidence" value="ECO:0007669"/>
    <property type="project" value="TreeGrafter"/>
</dbReference>
<dbReference type="InterPro" id="IPR018660">
    <property type="entry name" value="MliC"/>
</dbReference>